<reference evidence="1 2" key="1">
    <citation type="submission" date="2021-06" db="EMBL/GenBank/DDBJ databases">
        <title>Caerostris darwini draft genome.</title>
        <authorList>
            <person name="Kono N."/>
            <person name="Arakawa K."/>
        </authorList>
    </citation>
    <scope>NUCLEOTIDE SEQUENCE [LARGE SCALE GENOMIC DNA]</scope>
</reference>
<accession>A0AAV4PBP3</accession>
<dbReference type="Proteomes" id="UP001054837">
    <property type="component" value="Unassembled WGS sequence"/>
</dbReference>
<gene>
    <name evidence="1" type="ORF">CDAR_211871</name>
</gene>
<protein>
    <submittedName>
        <fullName evidence="1">Uncharacterized protein</fullName>
    </submittedName>
</protein>
<dbReference type="AlphaFoldDB" id="A0AAV4PBP3"/>
<keyword evidence="2" id="KW-1185">Reference proteome</keyword>
<evidence type="ECO:0000313" key="2">
    <source>
        <dbReference type="Proteomes" id="UP001054837"/>
    </source>
</evidence>
<evidence type="ECO:0000313" key="1">
    <source>
        <dbReference type="EMBL" id="GIX94802.1"/>
    </source>
</evidence>
<organism evidence="1 2">
    <name type="scientific">Caerostris darwini</name>
    <dbReference type="NCBI Taxonomy" id="1538125"/>
    <lineage>
        <taxon>Eukaryota</taxon>
        <taxon>Metazoa</taxon>
        <taxon>Ecdysozoa</taxon>
        <taxon>Arthropoda</taxon>
        <taxon>Chelicerata</taxon>
        <taxon>Arachnida</taxon>
        <taxon>Araneae</taxon>
        <taxon>Araneomorphae</taxon>
        <taxon>Entelegynae</taxon>
        <taxon>Araneoidea</taxon>
        <taxon>Araneidae</taxon>
        <taxon>Caerostris</taxon>
    </lineage>
</organism>
<dbReference type="EMBL" id="BPLQ01002657">
    <property type="protein sequence ID" value="GIX94802.1"/>
    <property type="molecule type" value="Genomic_DNA"/>
</dbReference>
<comment type="caution">
    <text evidence="1">The sequence shown here is derived from an EMBL/GenBank/DDBJ whole genome shotgun (WGS) entry which is preliminary data.</text>
</comment>
<name>A0AAV4PBP3_9ARAC</name>
<proteinExistence type="predicted"/>
<sequence length="134" mass="15150">MEESLLHSQEGFPTGVNGLWNTIGDHQSKPKIVCHSIWHTNGPSSEVFPDLTADSVIMPPFTMPKKKERHVRWGRFQPCLILYFPRWYSIFESLEGLLDADNGRPVPSIISLRYNRGGPMNALILRQGASITAF</sequence>